<dbReference type="STRING" id="1005945.SAMN05216561_103116"/>
<feature type="domain" description="TfoX N-terminal" evidence="1">
    <location>
        <begin position="14"/>
        <end position="102"/>
    </location>
</feature>
<gene>
    <name evidence="2" type="ORF">SAMN05216561_103116</name>
</gene>
<name>A0A1I3DWJ7_9ACTN</name>
<dbReference type="Pfam" id="PF04993">
    <property type="entry name" value="TfoX_N"/>
    <property type="match status" value="1"/>
</dbReference>
<evidence type="ECO:0000313" key="3">
    <source>
        <dbReference type="Proteomes" id="UP000198649"/>
    </source>
</evidence>
<proteinExistence type="predicted"/>
<accession>A0A1I3DWJ7</accession>
<dbReference type="AlphaFoldDB" id="A0A1I3DWJ7"/>
<evidence type="ECO:0000259" key="1">
    <source>
        <dbReference type="Pfam" id="PF04993"/>
    </source>
</evidence>
<dbReference type="EMBL" id="FOQG01000003">
    <property type="protein sequence ID" value="SFH91106.1"/>
    <property type="molecule type" value="Genomic_DNA"/>
</dbReference>
<evidence type="ECO:0000313" key="2">
    <source>
        <dbReference type="EMBL" id="SFH91106.1"/>
    </source>
</evidence>
<dbReference type="Proteomes" id="UP000198649">
    <property type="component" value="Unassembled WGS sequence"/>
</dbReference>
<protein>
    <submittedName>
        <fullName evidence="2">TfoX N-terminal domain-containing protein</fullName>
    </submittedName>
</protein>
<dbReference type="SUPFAM" id="SSF159894">
    <property type="entry name" value="YgaC/TfoX-N like"/>
    <property type="match status" value="1"/>
</dbReference>
<reference evidence="2 3" key="1">
    <citation type="submission" date="2016-10" db="EMBL/GenBank/DDBJ databases">
        <authorList>
            <person name="de Groot N.N."/>
        </authorList>
    </citation>
    <scope>NUCLEOTIDE SEQUENCE [LARGE SCALE GENOMIC DNA]</scope>
    <source>
        <strain evidence="2 3">CGMCC 1.11156</strain>
    </source>
</reference>
<dbReference type="OrthoDB" id="214902at2"/>
<dbReference type="InterPro" id="IPR007076">
    <property type="entry name" value="TfoX_N"/>
</dbReference>
<sequence length="110" mass="11745">MPYDEHLAARVRPLVQQHGLVEEKLTFGGLSFMVRGHLAVCVSAHGGLLVRVTAPDRDALLDPPHVTPMAMAGRESRTWLQVAPAAVASDEALVAWVARGVAVVHGLPPK</sequence>
<dbReference type="Gene3D" id="3.30.1460.30">
    <property type="entry name" value="YgaC/TfoX-N like chaperone"/>
    <property type="match status" value="1"/>
</dbReference>
<keyword evidence="3" id="KW-1185">Reference proteome</keyword>
<organism evidence="2 3">
    <name type="scientific">Nocardioides psychrotolerans</name>
    <dbReference type="NCBI Taxonomy" id="1005945"/>
    <lineage>
        <taxon>Bacteria</taxon>
        <taxon>Bacillati</taxon>
        <taxon>Actinomycetota</taxon>
        <taxon>Actinomycetes</taxon>
        <taxon>Propionibacteriales</taxon>
        <taxon>Nocardioidaceae</taxon>
        <taxon>Nocardioides</taxon>
    </lineage>
</organism>
<dbReference type="RefSeq" id="WP_091110908.1">
    <property type="nucleotide sequence ID" value="NZ_BKAF01000020.1"/>
</dbReference>